<dbReference type="SUPFAM" id="SSF52317">
    <property type="entry name" value="Class I glutamine amidotransferase-like"/>
    <property type="match status" value="1"/>
</dbReference>
<organism evidence="3 4">
    <name type="scientific">Pseudoduganella lutea</name>
    <dbReference type="NCBI Taxonomy" id="321985"/>
    <lineage>
        <taxon>Bacteria</taxon>
        <taxon>Pseudomonadati</taxon>
        <taxon>Pseudomonadota</taxon>
        <taxon>Betaproteobacteria</taxon>
        <taxon>Burkholderiales</taxon>
        <taxon>Oxalobacteraceae</taxon>
        <taxon>Telluria group</taxon>
        <taxon>Pseudoduganella</taxon>
    </lineage>
</organism>
<gene>
    <name evidence="3" type="ORF">EWM63_22695</name>
</gene>
<dbReference type="InterPro" id="IPR029010">
    <property type="entry name" value="ThuA-like"/>
</dbReference>
<evidence type="ECO:0000259" key="2">
    <source>
        <dbReference type="Pfam" id="PF06283"/>
    </source>
</evidence>
<dbReference type="EMBL" id="CP035913">
    <property type="protein sequence ID" value="QBE65450.1"/>
    <property type="molecule type" value="Genomic_DNA"/>
</dbReference>
<accession>A0A4P6L1U0</accession>
<dbReference type="PANTHER" id="PTHR40469">
    <property type="entry name" value="SECRETED GLYCOSYL HYDROLASE"/>
    <property type="match status" value="1"/>
</dbReference>
<protein>
    <recommendedName>
        <fullName evidence="2">ThuA-like domain-containing protein</fullName>
    </recommendedName>
</protein>
<feature type="signal peptide" evidence="1">
    <location>
        <begin position="1"/>
        <end position="19"/>
    </location>
</feature>
<evidence type="ECO:0000313" key="4">
    <source>
        <dbReference type="Proteomes" id="UP000290637"/>
    </source>
</evidence>
<name>A0A4P6L1U0_9BURK</name>
<dbReference type="Pfam" id="PF06283">
    <property type="entry name" value="ThuA"/>
    <property type="match status" value="1"/>
</dbReference>
<evidence type="ECO:0000313" key="3">
    <source>
        <dbReference type="EMBL" id="QBE65450.1"/>
    </source>
</evidence>
<feature type="chain" id="PRO_5020424898" description="ThuA-like domain-containing protein" evidence="1">
    <location>
        <begin position="20"/>
        <end position="273"/>
    </location>
</feature>
<dbReference type="Proteomes" id="UP000290637">
    <property type="component" value="Chromosome"/>
</dbReference>
<evidence type="ECO:0000256" key="1">
    <source>
        <dbReference type="SAM" id="SignalP"/>
    </source>
</evidence>
<dbReference type="AlphaFoldDB" id="A0A4P6L1U0"/>
<dbReference type="PANTHER" id="PTHR40469:SF2">
    <property type="entry name" value="GALACTOSE-BINDING DOMAIN-LIKE SUPERFAMILY PROTEIN"/>
    <property type="match status" value="1"/>
</dbReference>
<reference evidence="3 4" key="1">
    <citation type="submission" date="2019-02" db="EMBL/GenBank/DDBJ databases">
        <title>Draft Genome Sequences of Six Type Strains of the Genus Massilia.</title>
        <authorList>
            <person name="Miess H."/>
            <person name="Frediansyhah A."/>
            <person name="Gross H."/>
        </authorList>
    </citation>
    <scope>NUCLEOTIDE SEQUENCE [LARGE SCALE GENOMIC DNA]</scope>
    <source>
        <strain evidence="3 4">DSM 17473</strain>
    </source>
</reference>
<feature type="domain" description="ThuA-like" evidence="2">
    <location>
        <begin position="90"/>
        <end position="269"/>
    </location>
</feature>
<dbReference type="KEGG" id="plue:EWM63_22695"/>
<keyword evidence="4" id="KW-1185">Reference proteome</keyword>
<keyword evidence="1" id="KW-0732">Signal</keyword>
<sequence length="273" mass="29019">MLKSIAGALALATATIAPAGAEPAGAAEAAGPVKILIVSGGCCHDYPQQRKLLEEGLKSRMAAQVSHVFHDPKPGEKATRPALPIYGNPDYARGFDVVIHNECAADEDSAAALDAVLAPHRAGVPAVNLHCAMHSYRSGEWKKPVIAGAPNARWFEFTGIQSSGHGPQSPIRLTAANTGHPVAAGFRPYTTASDELYNNLATFDVTPVLLGVQPQSQVAADRDKTYTVAWTHLYGPKRTRVFSTTLAHNEAVMADPRYLDLVARGVLWAVGRL</sequence>
<dbReference type="OrthoDB" id="7171409at2"/>
<dbReference type="Gene3D" id="3.40.50.880">
    <property type="match status" value="1"/>
</dbReference>
<proteinExistence type="predicted"/>
<dbReference type="InterPro" id="IPR029062">
    <property type="entry name" value="Class_I_gatase-like"/>
</dbReference>
<dbReference type="RefSeq" id="WP_130188560.1">
    <property type="nucleotide sequence ID" value="NZ_CP035913.1"/>
</dbReference>